<name>A0A9N8VFV8_9GLOM</name>
<evidence type="ECO:0000313" key="4">
    <source>
        <dbReference type="Proteomes" id="UP000789342"/>
    </source>
</evidence>
<proteinExistence type="predicted"/>
<feature type="region of interest" description="Disordered" evidence="2">
    <location>
        <begin position="136"/>
        <end position="210"/>
    </location>
</feature>
<feature type="compositionally biased region" description="Basic and acidic residues" evidence="2">
    <location>
        <begin position="12"/>
        <end position="23"/>
    </location>
</feature>
<feature type="compositionally biased region" description="Polar residues" evidence="2">
    <location>
        <begin position="139"/>
        <end position="166"/>
    </location>
</feature>
<feature type="compositionally biased region" description="Basic and acidic residues" evidence="2">
    <location>
        <begin position="192"/>
        <end position="210"/>
    </location>
</feature>
<dbReference type="OrthoDB" id="2352501at2759"/>
<evidence type="ECO:0000256" key="2">
    <source>
        <dbReference type="SAM" id="MobiDB-lite"/>
    </source>
</evidence>
<dbReference type="EMBL" id="CAJVPV010000327">
    <property type="protein sequence ID" value="CAG8451636.1"/>
    <property type="molecule type" value="Genomic_DNA"/>
</dbReference>
<organism evidence="3 4">
    <name type="scientific">Acaulospora morrowiae</name>
    <dbReference type="NCBI Taxonomy" id="94023"/>
    <lineage>
        <taxon>Eukaryota</taxon>
        <taxon>Fungi</taxon>
        <taxon>Fungi incertae sedis</taxon>
        <taxon>Mucoromycota</taxon>
        <taxon>Glomeromycotina</taxon>
        <taxon>Glomeromycetes</taxon>
        <taxon>Diversisporales</taxon>
        <taxon>Acaulosporaceae</taxon>
        <taxon>Acaulospora</taxon>
    </lineage>
</organism>
<gene>
    <name evidence="3" type="ORF">AMORRO_LOCUS926</name>
</gene>
<keyword evidence="4" id="KW-1185">Reference proteome</keyword>
<evidence type="ECO:0000256" key="1">
    <source>
        <dbReference type="SAM" id="Coils"/>
    </source>
</evidence>
<accession>A0A9N8VFV8</accession>
<reference evidence="3" key="1">
    <citation type="submission" date="2021-06" db="EMBL/GenBank/DDBJ databases">
        <authorList>
            <person name="Kallberg Y."/>
            <person name="Tangrot J."/>
            <person name="Rosling A."/>
        </authorList>
    </citation>
    <scope>NUCLEOTIDE SEQUENCE</scope>
    <source>
        <strain evidence="3">CL551</strain>
    </source>
</reference>
<dbReference type="AlphaFoldDB" id="A0A9N8VFV8"/>
<dbReference type="Proteomes" id="UP000789342">
    <property type="component" value="Unassembled WGS sequence"/>
</dbReference>
<keyword evidence="1" id="KW-0175">Coiled coil</keyword>
<sequence>MYSVLPAGHYSKTSETDVKESRKSQGMKDWQKKHRMQKTKGIKKCVVKRELQHNNFLECLRTKKLTRHDMYGLHSYDHEIYLEQVNKIGLNPYDNKRWILLDEENTKRDARVEELEQKNIELETRLAILEQGEKGISTKDVSQSPVDSNNTQASNIPDNTSNSSITPERIENSSDITSDDAKHRTSNSSDTYQEKNSRSSTERIRENNREKKLQVQNLSSNNNSLALKERLSESCDIKKIPNTSLPVEDLDDSDEIELIKNQNIELDLIRDLRNDMFITLSDPIEIPSKDIVDNEKPISIESS</sequence>
<protein>
    <submittedName>
        <fullName evidence="3">1813_t:CDS:1</fullName>
    </submittedName>
</protein>
<feature type="coiled-coil region" evidence="1">
    <location>
        <begin position="105"/>
        <end position="132"/>
    </location>
</feature>
<evidence type="ECO:0000313" key="3">
    <source>
        <dbReference type="EMBL" id="CAG8451636.1"/>
    </source>
</evidence>
<comment type="caution">
    <text evidence="3">The sequence shown here is derived from an EMBL/GenBank/DDBJ whole genome shotgun (WGS) entry which is preliminary data.</text>
</comment>
<feature type="region of interest" description="Disordered" evidence="2">
    <location>
        <begin position="1"/>
        <end position="34"/>
    </location>
</feature>